<sequence length="140" mass="15368">MNLSRRHRLTSHVETGAMNDIMFFLMLFFLIASTLVNPNVIKLLLPNAKSSKQVMKQPITISVDAAGTYFVNKKPVNPASVEPELVALIGPSTPTTEQPTVVLRVDNSLNVQKLVDILEIGNRLKLKMVMATQAQQAAGK</sequence>
<dbReference type="PANTHER" id="PTHR30558">
    <property type="entry name" value="EXBD MEMBRANE COMPONENT OF PMF-DRIVEN MACROMOLECULE IMPORT SYSTEM"/>
    <property type="match status" value="1"/>
</dbReference>
<keyword evidence="4 7" id="KW-0812">Transmembrane</keyword>
<comment type="similarity">
    <text evidence="2 7">Belongs to the ExbD/TolR family.</text>
</comment>
<dbReference type="InterPro" id="IPR003400">
    <property type="entry name" value="ExbD"/>
</dbReference>
<keyword evidence="7" id="KW-0653">Protein transport</keyword>
<dbReference type="RefSeq" id="WP_241935788.1">
    <property type="nucleotide sequence ID" value="NZ_JALBGC010000002.1"/>
</dbReference>
<dbReference type="GO" id="GO:0005886">
    <property type="term" value="C:plasma membrane"/>
    <property type="evidence" value="ECO:0007669"/>
    <property type="project" value="UniProtKB-SubCell"/>
</dbReference>
<dbReference type="Pfam" id="PF02472">
    <property type="entry name" value="ExbD"/>
    <property type="match status" value="1"/>
</dbReference>
<protein>
    <submittedName>
        <fullName evidence="9">Biopolymer transporter ExbD</fullName>
    </submittedName>
</protein>
<evidence type="ECO:0000313" key="9">
    <source>
        <dbReference type="EMBL" id="MCI1187521.1"/>
    </source>
</evidence>
<comment type="caution">
    <text evidence="9">The sequence shown here is derived from an EMBL/GenBank/DDBJ whole genome shotgun (WGS) entry which is preliminary data.</text>
</comment>
<organism evidence="9 10">
    <name type="scientific">Hymenobacter cyanobacteriorum</name>
    <dbReference type="NCBI Taxonomy" id="2926463"/>
    <lineage>
        <taxon>Bacteria</taxon>
        <taxon>Pseudomonadati</taxon>
        <taxon>Bacteroidota</taxon>
        <taxon>Cytophagia</taxon>
        <taxon>Cytophagales</taxon>
        <taxon>Hymenobacteraceae</taxon>
        <taxon>Hymenobacter</taxon>
    </lineage>
</organism>
<keyword evidence="5 8" id="KW-1133">Transmembrane helix</keyword>
<evidence type="ECO:0000256" key="1">
    <source>
        <dbReference type="ARBA" id="ARBA00004162"/>
    </source>
</evidence>
<feature type="transmembrane region" description="Helical" evidence="8">
    <location>
        <begin position="21"/>
        <end position="45"/>
    </location>
</feature>
<keyword evidence="7" id="KW-0813">Transport</keyword>
<keyword evidence="6 8" id="KW-0472">Membrane</keyword>
<evidence type="ECO:0000256" key="8">
    <source>
        <dbReference type="SAM" id="Phobius"/>
    </source>
</evidence>
<evidence type="ECO:0000256" key="6">
    <source>
        <dbReference type="ARBA" id="ARBA00023136"/>
    </source>
</evidence>
<evidence type="ECO:0000256" key="5">
    <source>
        <dbReference type="ARBA" id="ARBA00022989"/>
    </source>
</evidence>
<proteinExistence type="inferred from homology"/>
<evidence type="ECO:0000256" key="2">
    <source>
        <dbReference type="ARBA" id="ARBA00005811"/>
    </source>
</evidence>
<evidence type="ECO:0000313" key="10">
    <source>
        <dbReference type="Proteomes" id="UP001139193"/>
    </source>
</evidence>
<dbReference type="Proteomes" id="UP001139193">
    <property type="component" value="Unassembled WGS sequence"/>
</dbReference>
<reference evidence="9" key="1">
    <citation type="submission" date="2022-03" db="EMBL/GenBank/DDBJ databases">
        <title>Bacterial whole genome sequence for Hymenobacter sp. DH14.</title>
        <authorList>
            <person name="Le V."/>
        </authorList>
    </citation>
    <scope>NUCLEOTIDE SEQUENCE</scope>
    <source>
        <strain evidence="9">DH14</strain>
    </source>
</reference>
<dbReference type="GO" id="GO:0022857">
    <property type="term" value="F:transmembrane transporter activity"/>
    <property type="evidence" value="ECO:0007669"/>
    <property type="project" value="InterPro"/>
</dbReference>
<evidence type="ECO:0000256" key="4">
    <source>
        <dbReference type="ARBA" id="ARBA00022692"/>
    </source>
</evidence>
<gene>
    <name evidence="9" type="ORF">MON38_08820</name>
</gene>
<keyword evidence="3" id="KW-1003">Cell membrane</keyword>
<dbReference type="EMBL" id="JALBGC010000002">
    <property type="protein sequence ID" value="MCI1187521.1"/>
    <property type="molecule type" value="Genomic_DNA"/>
</dbReference>
<keyword evidence="10" id="KW-1185">Reference proteome</keyword>
<name>A0A9X2AER7_9BACT</name>
<dbReference type="GO" id="GO:0015031">
    <property type="term" value="P:protein transport"/>
    <property type="evidence" value="ECO:0007669"/>
    <property type="project" value="UniProtKB-KW"/>
</dbReference>
<evidence type="ECO:0000256" key="3">
    <source>
        <dbReference type="ARBA" id="ARBA00022475"/>
    </source>
</evidence>
<evidence type="ECO:0000256" key="7">
    <source>
        <dbReference type="RuleBase" id="RU003879"/>
    </source>
</evidence>
<dbReference type="AlphaFoldDB" id="A0A9X2AER7"/>
<dbReference type="Gene3D" id="3.30.420.270">
    <property type="match status" value="1"/>
</dbReference>
<comment type="subcellular location">
    <subcellularLocation>
        <location evidence="1">Cell membrane</location>
        <topology evidence="1">Single-pass membrane protein</topology>
    </subcellularLocation>
    <subcellularLocation>
        <location evidence="7">Cell membrane</location>
        <topology evidence="7">Single-pass type II membrane protein</topology>
    </subcellularLocation>
</comment>
<accession>A0A9X2AER7</accession>